<dbReference type="InterPro" id="IPR036322">
    <property type="entry name" value="WD40_repeat_dom_sf"/>
</dbReference>
<dbReference type="InterPro" id="IPR001680">
    <property type="entry name" value="WD40_rpt"/>
</dbReference>
<dbReference type="OrthoDB" id="756370at2759"/>
<dbReference type="PROSITE" id="PS50294">
    <property type="entry name" value="WD_REPEATS_REGION"/>
    <property type="match status" value="1"/>
</dbReference>
<evidence type="ECO:0000256" key="3">
    <source>
        <dbReference type="PROSITE-ProRule" id="PRU00221"/>
    </source>
</evidence>
<name>A0A5J5B3I3_9ASTE</name>
<evidence type="ECO:0000313" key="5">
    <source>
        <dbReference type="Proteomes" id="UP000325577"/>
    </source>
</evidence>
<gene>
    <name evidence="4" type="ORF">F0562_027657</name>
</gene>
<dbReference type="AlphaFoldDB" id="A0A5J5B3I3"/>
<dbReference type="GO" id="GO:0006364">
    <property type="term" value="P:rRNA processing"/>
    <property type="evidence" value="ECO:0007669"/>
    <property type="project" value="TreeGrafter"/>
</dbReference>
<dbReference type="InterPro" id="IPR015943">
    <property type="entry name" value="WD40/YVTN_repeat-like_dom_sf"/>
</dbReference>
<dbReference type="SUPFAM" id="SSF50978">
    <property type="entry name" value="WD40 repeat-like"/>
    <property type="match status" value="1"/>
</dbReference>
<protein>
    <submittedName>
        <fullName evidence="4">Uncharacterized protein</fullName>
    </submittedName>
</protein>
<dbReference type="PROSITE" id="PS50082">
    <property type="entry name" value="WD_REPEATS_2"/>
    <property type="match status" value="1"/>
</dbReference>
<keyword evidence="5" id="KW-1185">Reference proteome</keyword>
<evidence type="ECO:0000256" key="2">
    <source>
        <dbReference type="ARBA" id="ARBA00022737"/>
    </source>
</evidence>
<dbReference type="Pfam" id="PF00400">
    <property type="entry name" value="WD40"/>
    <property type="match status" value="1"/>
</dbReference>
<dbReference type="PANTHER" id="PTHR18763:SF0">
    <property type="entry name" value="WD REPEAT-CONTAINING PROTEIN 18"/>
    <property type="match status" value="1"/>
</dbReference>
<dbReference type="InterPro" id="IPR045227">
    <property type="entry name" value="WDR18/Ipi3/RID3"/>
</dbReference>
<dbReference type="Proteomes" id="UP000325577">
    <property type="component" value="Linkage Group LG15"/>
</dbReference>
<dbReference type="SMART" id="SM00320">
    <property type="entry name" value="WD40"/>
    <property type="match status" value="1"/>
</dbReference>
<dbReference type="Gene3D" id="2.130.10.10">
    <property type="entry name" value="YVTN repeat-like/Quinoprotein amine dehydrogenase"/>
    <property type="match status" value="1"/>
</dbReference>
<organism evidence="4 5">
    <name type="scientific">Nyssa sinensis</name>
    <dbReference type="NCBI Taxonomy" id="561372"/>
    <lineage>
        <taxon>Eukaryota</taxon>
        <taxon>Viridiplantae</taxon>
        <taxon>Streptophyta</taxon>
        <taxon>Embryophyta</taxon>
        <taxon>Tracheophyta</taxon>
        <taxon>Spermatophyta</taxon>
        <taxon>Magnoliopsida</taxon>
        <taxon>eudicotyledons</taxon>
        <taxon>Gunneridae</taxon>
        <taxon>Pentapetalae</taxon>
        <taxon>asterids</taxon>
        <taxon>Cornales</taxon>
        <taxon>Nyssaceae</taxon>
        <taxon>Nyssa</taxon>
    </lineage>
</organism>
<dbReference type="EMBL" id="CM018038">
    <property type="protein sequence ID" value="KAA8537763.1"/>
    <property type="molecule type" value="Genomic_DNA"/>
</dbReference>
<feature type="repeat" description="WD" evidence="3">
    <location>
        <begin position="8"/>
        <end position="49"/>
    </location>
</feature>
<keyword evidence="2" id="KW-0677">Repeat</keyword>
<keyword evidence="1 3" id="KW-0853">WD repeat</keyword>
<reference evidence="4 5" key="1">
    <citation type="submission" date="2019-09" db="EMBL/GenBank/DDBJ databases">
        <title>A chromosome-level genome assembly of the Chinese tupelo Nyssa sinensis.</title>
        <authorList>
            <person name="Yang X."/>
            <person name="Kang M."/>
            <person name="Yang Y."/>
            <person name="Xiong H."/>
            <person name="Wang M."/>
            <person name="Zhang Z."/>
            <person name="Wang Z."/>
            <person name="Wu H."/>
            <person name="Ma T."/>
            <person name="Liu J."/>
            <person name="Xi Z."/>
        </authorList>
    </citation>
    <scope>NUCLEOTIDE SEQUENCE [LARGE SCALE GENOMIC DNA]</scope>
    <source>
        <strain evidence="4">J267</strain>
        <tissue evidence="4">Leaf</tissue>
    </source>
</reference>
<sequence length="77" mass="8707">MMHIIGSLFDHRKAVTCLAFAVDGISLVSGSEDVMARVWDSKTHNIIRIFKHAKGLQQSRLAITEMLPKTIWNTIAW</sequence>
<dbReference type="GO" id="GO:0120330">
    <property type="term" value="C:rixosome complex"/>
    <property type="evidence" value="ECO:0007669"/>
    <property type="project" value="TreeGrafter"/>
</dbReference>
<proteinExistence type="predicted"/>
<evidence type="ECO:0000256" key="1">
    <source>
        <dbReference type="ARBA" id="ARBA00022574"/>
    </source>
</evidence>
<dbReference type="PANTHER" id="PTHR18763">
    <property type="entry name" value="WD-REPEAT PROTEIN 18"/>
    <property type="match status" value="1"/>
</dbReference>
<accession>A0A5J5B3I3</accession>
<dbReference type="GO" id="GO:0005656">
    <property type="term" value="C:nuclear pre-replicative complex"/>
    <property type="evidence" value="ECO:0007669"/>
    <property type="project" value="TreeGrafter"/>
</dbReference>
<dbReference type="GO" id="GO:0006261">
    <property type="term" value="P:DNA-templated DNA replication"/>
    <property type="evidence" value="ECO:0007669"/>
    <property type="project" value="TreeGrafter"/>
</dbReference>
<evidence type="ECO:0000313" key="4">
    <source>
        <dbReference type="EMBL" id="KAA8537763.1"/>
    </source>
</evidence>